<dbReference type="InterPro" id="IPR028909">
    <property type="entry name" value="bL21-like"/>
</dbReference>
<reference evidence="6 7" key="1">
    <citation type="journal article" date="2015" name="Nature">
        <title>rRNA introns, odd ribosomes, and small enigmatic genomes across a large radiation of phyla.</title>
        <authorList>
            <person name="Brown C.T."/>
            <person name="Hug L.A."/>
            <person name="Thomas B.C."/>
            <person name="Sharon I."/>
            <person name="Castelle C.J."/>
            <person name="Singh A."/>
            <person name="Wilkins M.J."/>
            <person name="Williams K.H."/>
            <person name="Banfield J.F."/>
        </authorList>
    </citation>
    <scope>NUCLEOTIDE SEQUENCE [LARGE SCALE GENOMIC DNA]</scope>
</reference>
<dbReference type="SUPFAM" id="SSF141091">
    <property type="entry name" value="L21p-like"/>
    <property type="match status" value="1"/>
</dbReference>
<gene>
    <name evidence="4" type="primary">rplU</name>
    <name evidence="6" type="ORF">US53_C0012G0008</name>
</gene>
<dbReference type="GO" id="GO:1990904">
    <property type="term" value="C:ribonucleoprotein complex"/>
    <property type="evidence" value="ECO:0007669"/>
    <property type="project" value="UniProtKB-KW"/>
</dbReference>
<keyword evidence="2 4" id="KW-0689">Ribosomal protein</keyword>
<keyword evidence="4 5" id="KW-0694">RNA-binding</keyword>
<keyword evidence="4 5" id="KW-0699">rRNA-binding</keyword>
<dbReference type="InterPro" id="IPR036164">
    <property type="entry name" value="bL21-like_sf"/>
</dbReference>
<dbReference type="GO" id="GO:0003735">
    <property type="term" value="F:structural constituent of ribosome"/>
    <property type="evidence" value="ECO:0007669"/>
    <property type="project" value="InterPro"/>
</dbReference>
<dbReference type="STRING" id="1618545.US53_C0012G0008"/>
<evidence type="ECO:0000256" key="5">
    <source>
        <dbReference type="RuleBase" id="RU000562"/>
    </source>
</evidence>
<comment type="subunit">
    <text evidence="4">Part of the 50S ribosomal subunit. Contacts protein L20.</text>
</comment>
<proteinExistence type="inferred from homology"/>
<sequence>MKNLNYAVIKLGGKQYIVSEGEELIVDKLTKHNSAPQVLLKSFDGKVEIGKPVITGTKIDLKVVKDVEKGEKIRVFKYKAKSRYRKTIGFRPVLTRLRVEKIH</sequence>
<dbReference type="GO" id="GO:0019843">
    <property type="term" value="F:rRNA binding"/>
    <property type="evidence" value="ECO:0007669"/>
    <property type="project" value="UniProtKB-UniRule"/>
</dbReference>
<dbReference type="PANTHER" id="PTHR21349:SF0">
    <property type="entry name" value="LARGE RIBOSOMAL SUBUNIT PROTEIN BL21M"/>
    <property type="match status" value="1"/>
</dbReference>
<protein>
    <recommendedName>
        <fullName evidence="4">Large ribosomal subunit protein bL21</fullName>
    </recommendedName>
</protein>
<dbReference type="GO" id="GO:0005840">
    <property type="term" value="C:ribosome"/>
    <property type="evidence" value="ECO:0007669"/>
    <property type="project" value="UniProtKB-KW"/>
</dbReference>
<accession>A0A0G0H384</accession>
<organism evidence="6 7">
    <name type="scientific">Candidatus Woesebacteria bacterium GW2011_GWA1_37_7</name>
    <dbReference type="NCBI Taxonomy" id="1618545"/>
    <lineage>
        <taxon>Bacteria</taxon>
        <taxon>Candidatus Woeseibacteriota</taxon>
    </lineage>
</organism>
<name>A0A0G0H384_9BACT</name>
<comment type="similarity">
    <text evidence="1 4 5">Belongs to the bacterial ribosomal protein bL21 family.</text>
</comment>
<dbReference type="Pfam" id="PF00829">
    <property type="entry name" value="Ribosomal_L21p"/>
    <property type="match status" value="1"/>
</dbReference>
<evidence type="ECO:0000313" key="6">
    <source>
        <dbReference type="EMBL" id="KKQ37693.1"/>
    </source>
</evidence>
<dbReference type="GO" id="GO:0005737">
    <property type="term" value="C:cytoplasm"/>
    <property type="evidence" value="ECO:0007669"/>
    <property type="project" value="UniProtKB-ARBA"/>
</dbReference>
<dbReference type="PANTHER" id="PTHR21349">
    <property type="entry name" value="50S RIBOSOMAL PROTEIN L21"/>
    <property type="match status" value="1"/>
</dbReference>
<comment type="caution">
    <text evidence="6">The sequence shown here is derived from an EMBL/GenBank/DDBJ whole genome shotgun (WGS) entry which is preliminary data.</text>
</comment>
<dbReference type="HAMAP" id="MF_01363">
    <property type="entry name" value="Ribosomal_bL21"/>
    <property type="match status" value="1"/>
</dbReference>
<dbReference type="GO" id="GO:0006412">
    <property type="term" value="P:translation"/>
    <property type="evidence" value="ECO:0007669"/>
    <property type="project" value="UniProtKB-UniRule"/>
</dbReference>
<dbReference type="Proteomes" id="UP000034591">
    <property type="component" value="Unassembled WGS sequence"/>
</dbReference>
<evidence type="ECO:0000256" key="3">
    <source>
        <dbReference type="ARBA" id="ARBA00023274"/>
    </source>
</evidence>
<dbReference type="EMBL" id="LBTI01000012">
    <property type="protein sequence ID" value="KKQ37693.1"/>
    <property type="molecule type" value="Genomic_DNA"/>
</dbReference>
<dbReference type="NCBIfam" id="TIGR00061">
    <property type="entry name" value="L21"/>
    <property type="match status" value="1"/>
</dbReference>
<keyword evidence="3 4" id="KW-0687">Ribonucleoprotein</keyword>
<evidence type="ECO:0000256" key="2">
    <source>
        <dbReference type="ARBA" id="ARBA00022980"/>
    </source>
</evidence>
<evidence type="ECO:0000256" key="1">
    <source>
        <dbReference type="ARBA" id="ARBA00008563"/>
    </source>
</evidence>
<comment type="function">
    <text evidence="4 5">This protein binds to 23S rRNA in the presence of protein L20.</text>
</comment>
<dbReference type="AlphaFoldDB" id="A0A0G0H384"/>
<dbReference type="InterPro" id="IPR001787">
    <property type="entry name" value="Ribosomal_bL21"/>
</dbReference>
<evidence type="ECO:0000313" key="7">
    <source>
        <dbReference type="Proteomes" id="UP000034591"/>
    </source>
</evidence>
<evidence type="ECO:0000256" key="4">
    <source>
        <dbReference type="HAMAP-Rule" id="MF_01363"/>
    </source>
</evidence>